<gene>
    <name evidence="3" type="ORF">SAMN05192551_1164</name>
</gene>
<reference evidence="4" key="1">
    <citation type="submission" date="2016-10" db="EMBL/GenBank/DDBJ databases">
        <authorList>
            <person name="Varghese N."/>
            <person name="Submissions S."/>
        </authorList>
    </citation>
    <scope>NUCLEOTIDE SEQUENCE [LARGE SCALE GENOMIC DNA]</scope>
    <source>
        <strain evidence="4">Z-7934</strain>
    </source>
</reference>
<dbReference type="RefSeq" id="WP_093373851.1">
    <property type="nucleotide sequence ID" value="NZ_FOQA01000016.1"/>
</dbReference>
<proteinExistence type="predicted"/>
<protein>
    <submittedName>
        <fullName evidence="3">AAA ATPase domain-containing protein</fullName>
    </submittedName>
</protein>
<evidence type="ECO:0000313" key="3">
    <source>
        <dbReference type="EMBL" id="SFI38761.1"/>
    </source>
</evidence>
<dbReference type="InterPro" id="IPR027417">
    <property type="entry name" value="P-loop_NTPase"/>
</dbReference>
<evidence type="ECO:0000256" key="1">
    <source>
        <dbReference type="SAM" id="Coils"/>
    </source>
</evidence>
<dbReference type="InterPro" id="IPR051396">
    <property type="entry name" value="Bact_Antivir_Def_Nuclease"/>
</dbReference>
<dbReference type="Pfam" id="PF13175">
    <property type="entry name" value="AAA_15"/>
    <property type="match status" value="1"/>
</dbReference>
<keyword evidence="1" id="KW-0175">Coiled coil</keyword>
<dbReference type="OrthoDB" id="1803022at2"/>
<evidence type="ECO:0000313" key="4">
    <source>
        <dbReference type="Proteomes" id="UP000199287"/>
    </source>
</evidence>
<dbReference type="SUPFAM" id="SSF52540">
    <property type="entry name" value="P-loop containing nucleoside triphosphate hydrolases"/>
    <property type="match status" value="1"/>
</dbReference>
<dbReference type="PANTHER" id="PTHR43581">
    <property type="entry name" value="ATP/GTP PHOSPHATASE"/>
    <property type="match status" value="1"/>
</dbReference>
<organism evidence="3 4">
    <name type="scientific">Tindallia magadiensis</name>
    <dbReference type="NCBI Taxonomy" id="69895"/>
    <lineage>
        <taxon>Bacteria</taxon>
        <taxon>Bacillati</taxon>
        <taxon>Bacillota</taxon>
        <taxon>Clostridia</taxon>
        <taxon>Peptostreptococcales</taxon>
        <taxon>Tindalliaceae</taxon>
        <taxon>Tindallia</taxon>
    </lineage>
</organism>
<dbReference type="Gene3D" id="3.40.50.300">
    <property type="entry name" value="P-loop containing nucleotide triphosphate hydrolases"/>
    <property type="match status" value="2"/>
</dbReference>
<keyword evidence="4" id="KW-1185">Reference proteome</keyword>
<sequence length="680" mass="79991">MELLYLWINRSDYSCIKQQEFNFSPIYKFKVDDLKTPRSLSCEKKGNINIFNSCKVNNKIKNITAVVGSNGAGKTTLLSFIAKNVCSPKFNNGSRYEKNDANDYEHEKSIYVFIEDEKLIVYYNLEEEITCKVDVLPVEIYWNNGENTIKQLSEVRKQLIVYVSNSSFVPESLLGYSKNDETYNVNLHPRSMNLVSSKFYKAIFGKIGLDDIKENDDGFAWVIKKNRDDKKFQELLDIQYYQYLLENRISDFVGNFKCEIYVYFDSIINLIKRQYHDDFKIIKENDDKSKEDKSAKAPSKDTPSELRKTYYEKIAEFEKYCCFTKIKDIRRKNITVVLYVNLLFEVFFSDANFRLPKIDFNESLYEQLKGLLPSDKYEAYLEDIKKIDDILDESPMYKNLIDNPDDLACSYLKVVNKGNTNFYNHIRDMFKERKSFVLRYIRVKNLEMSSGERAMQNMFSRLVLMPDFDEIMGIRKEKEKEKLEYTSKLFLIDEIDLYAHPEWQRKIMDQLISTINKIEKENPVQIVISSHSPFILSDFPRQNTIYMNRRDGGTVVEDSDSHKESFDANIYTLLKEAFFLENGAVGEFAKKKIYEVYKELEEKEPSDNAPKSKENEHQLIIDMIGDEFVRHAMQQSFDRRYRKIPQVIHKEVPQNIDELQKLKKQLENSLDAVNKMLGGG</sequence>
<dbReference type="STRING" id="69895.SAMN05192551_1164"/>
<dbReference type="PANTHER" id="PTHR43581:SF2">
    <property type="entry name" value="EXCINUCLEASE ATPASE SUBUNIT"/>
    <property type="match status" value="1"/>
</dbReference>
<dbReference type="EMBL" id="FOQA01000016">
    <property type="protein sequence ID" value="SFI38761.1"/>
    <property type="molecule type" value="Genomic_DNA"/>
</dbReference>
<feature type="coiled-coil region" evidence="1">
    <location>
        <begin position="649"/>
        <end position="676"/>
    </location>
</feature>
<feature type="domain" description="Endonuclease GajA/Old nuclease/RecF-like AAA" evidence="2">
    <location>
        <begin position="60"/>
        <end position="535"/>
    </location>
</feature>
<name>A0A1I3HSX9_9FIRM</name>
<dbReference type="Proteomes" id="UP000199287">
    <property type="component" value="Unassembled WGS sequence"/>
</dbReference>
<dbReference type="AlphaFoldDB" id="A0A1I3HSX9"/>
<dbReference type="InterPro" id="IPR041685">
    <property type="entry name" value="AAA_GajA/Old/RecF-like"/>
</dbReference>
<accession>A0A1I3HSX9</accession>
<evidence type="ECO:0000259" key="2">
    <source>
        <dbReference type="Pfam" id="PF13175"/>
    </source>
</evidence>